<name>A0A8S5NNK9_9CAUD</name>
<proteinExistence type="predicted"/>
<accession>A0A8S5NNK9</accession>
<dbReference type="EMBL" id="BK015204">
    <property type="protein sequence ID" value="DAD95858.1"/>
    <property type="molecule type" value="Genomic_DNA"/>
</dbReference>
<protein>
    <submittedName>
        <fullName evidence="1">Uncharacterized protein</fullName>
    </submittedName>
</protein>
<evidence type="ECO:0000313" key="1">
    <source>
        <dbReference type="EMBL" id="DAD95858.1"/>
    </source>
</evidence>
<reference evidence="1" key="1">
    <citation type="journal article" date="2021" name="Proc. Natl. Acad. Sci. U.S.A.">
        <title>A Catalog of Tens of Thousands of Viruses from Human Metagenomes Reveals Hidden Associations with Chronic Diseases.</title>
        <authorList>
            <person name="Tisza M.J."/>
            <person name="Buck C.B."/>
        </authorList>
    </citation>
    <scope>NUCLEOTIDE SEQUENCE</scope>
    <source>
        <strain evidence="1">Ct1is2</strain>
    </source>
</reference>
<organism evidence="1">
    <name type="scientific">Siphoviridae sp. ct1is2</name>
    <dbReference type="NCBI Taxonomy" id="2826273"/>
    <lineage>
        <taxon>Viruses</taxon>
        <taxon>Duplodnaviria</taxon>
        <taxon>Heunggongvirae</taxon>
        <taxon>Uroviricota</taxon>
        <taxon>Caudoviricetes</taxon>
    </lineage>
</organism>
<sequence length="92" mass="11013">MNPYKLRERLKKDVPTVGIFPVLTNPDYSEEEYQEILQDQLRIKHDLETGKVRKVPAFTYEEKQLGLDKLYEKGWYKPKMIELPESILRNDD</sequence>